<proteinExistence type="predicted"/>
<accession>A0ABN2NPT2</accession>
<dbReference type="GO" id="GO:0016787">
    <property type="term" value="F:hydrolase activity"/>
    <property type="evidence" value="ECO:0007669"/>
    <property type="project" value="UniProtKB-KW"/>
</dbReference>
<dbReference type="PROSITE" id="PS51462">
    <property type="entry name" value="NUDIX"/>
    <property type="match status" value="1"/>
</dbReference>
<evidence type="ECO:0000313" key="4">
    <source>
        <dbReference type="EMBL" id="GAA1881554.1"/>
    </source>
</evidence>
<protein>
    <submittedName>
        <fullName evidence="4">NUDIX hydrolase</fullName>
    </submittedName>
</protein>
<evidence type="ECO:0000256" key="2">
    <source>
        <dbReference type="ARBA" id="ARBA00022801"/>
    </source>
</evidence>
<dbReference type="PANTHER" id="PTHR43046">
    <property type="entry name" value="GDP-MANNOSE MANNOSYL HYDROLASE"/>
    <property type="match status" value="1"/>
</dbReference>
<keyword evidence="5" id="KW-1185">Reference proteome</keyword>
<comment type="caution">
    <text evidence="4">The sequence shown here is derived from an EMBL/GenBank/DDBJ whole genome shotgun (WGS) entry which is preliminary data.</text>
</comment>
<dbReference type="PANTHER" id="PTHR43046:SF14">
    <property type="entry name" value="MUTT_NUDIX FAMILY PROTEIN"/>
    <property type="match status" value="1"/>
</dbReference>
<evidence type="ECO:0000313" key="5">
    <source>
        <dbReference type="Proteomes" id="UP001500449"/>
    </source>
</evidence>
<dbReference type="InterPro" id="IPR015797">
    <property type="entry name" value="NUDIX_hydrolase-like_dom_sf"/>
</dbReference>
<dbReference type="Proteomes" id="UP001500449">
    <property type="component" value="Unassembled WGS sequence"/>
</dbReference>
<feature type="domain" description="Nudix hydrolase" evidence="3">
    <location>
        <begin position="1"/>
        <end position="129"/>
    </location>
</feature>
<dbReference type="CDD" id="cd04688">
    <property type="entry name" value="NUDIX_Hydrolase"/>
    <property type="match status" value="1"/>
</dbReference>
<organism evidence="4 5">
    <name type="scientific">Pseudonocardia ailaonensis</name>
    <dbReference type="NCBI Taxonomy" id="367279"/>
    <lineage>
        <taxon>Bacteria</taxon>
        <taxon>Bacillati</taxon>
        <taxon>Actinomycetota</taxon>
        <taxon>Actinomycetes</taxon>
        <taxon>Pseudonocardiales</taxon>
        <taxon>Pseudonocardiaceae</taxon>
        <taxon>Pseudonocardia</taxon>
    </lineage>
</organism>
<name>A0ABN2NPT2_9PSEU</name>
<dbReference type="EMBL" id="BAAAQK010000036">
    <property type="protein sequence ID" value="GAA1881554.1"/>
    <property type="molecule type" value="Genomic_DNA"/>
</dbReference>
<evidence type="ECO:0000256" key="1">
    <source>
        <dbReference type="ARBA" id="ARBA00001946"/>
    </source>
</evidence>
<dbReference type="InterPro" id="IPR020084">
    <property type="entry name" value="NUDIX_hydrolase_CS"/>
</dbReference>
<reference evidence="4 5" key="1">
    <citation type="journal article" date="2019" name="Int. J. Syst. Evol. Microbiol.">
        <title>The Global Catalogue of Microorganisms (GCM) 10K type strain sequencing project: providing services to taxonomists for standard genome sequencing and annotation.</title>
        <authorList>
            <consortium name="The Broad Institute Genomics Platform"/>
            <consortium name="The Broad Institute Genome Sequencing Center for Infectious Disease"/>
            <person name="Wu L."/>
            <person name="Ma J."/>
        </authorList>
    </citation>
    <scope>NUCLEOTIDE SEQUENCE [LARGE SCALE GENOMIC DNA]</scope>
    <source>
        <strain evidence="4 5">JCM 16009</strain>
    </source>
</reference>
<dbReference type="SUPFAM" id="SSF55811">
    <property type="entry name" value="Nudix"/>
    <property type="match status" value="1"/>
</dbReference>
<dbReference type="PROSITE" id="PS00893">
    <property type="entry name" value="NUDIX_BOX"/>
    <property type="match status" value="1"/>
</dbReference>
<dbReference type="Pfam" id="PF00293">
    <property type="entry name" value="NUDIX"/>
    <property type="match status" value="1"/>
</dbReference>
<keyword evidence="2 4" id="KW-0378">Hydrolase</keyword>
<gene>
    <name evidence="4" type="ORF">GCM10009836_73500</name>
</gene>
<sequence>MAVVRRGDEMLASLGSDPSDGREFYRLLGGGVDFGETGEQALRREFREELGAELDDVRSLGVVENIFTWNAAPGHEVVLMFSARLRDAGLYDRDDLVVLDSGDPVGWVPLADVRSGRILLFPEGPHLEA</sequence>
<dbReference type="Gene3D" id="3.90.79.10">
    <property type="entry name" value="Nucleoside Triphosphate Pyrophosphohydrolase"/>
    <property type="match status" value="1"/>
</dbReference>
<dbReference type="InterPro" id="IPR000086">
    <property type="entry name" value="NUDIX_hydrolase_dom"/>
</dbReference>
<evidence type="ECO:0000259" key="3">
    <source>
        <dbReference type="PROSITE" id="PS51462"/>
    </source>
</evidence>
<comment type="cofactor">
    <cofactor evidence="1">
        <name>Mg(2+)</name>
        <dbReference type="ChEBI" id="CHEBI:18420"/>
    </cofactor>
</comment>